<organism evidence="1 2">
    <name type="scientific">Hoylesella saccharolytica F0055</name>
    <dbReference type="NCBI Taxonomy" id="1127699"/>
    <lineage>
        <taxon>Bacteria</taxon>
        <taxon>Pseudomonadati</taxon>
        <taxon>Bacteroidota</taxon>
        <taxon>Bacteroidia</taxon>
        <taxon>Bacteroidales</taxon>
        <taxon>Prevotellaceae</taxon>
        <taxon>Hoylesella</taxon>
    </lineage>
</organism>
<sequence>MSSKTYAFIPPKHSFYKSIVILSVNYFSGFVSPEQLNIVVEVC</sequence>
<dbReference type="AlphaFoldDB" id="L1MYX5"/>
<proteinExistence type="predicted"/>
<gene>
    <name evidence="1" type="ORF">HMPREF9151_02456</name>
</gene>
<protein>
    <submittedName>
        <fullName evidence="1">Uncharacterized protein</fullName>
    </submittedName>
</protein>
<evidence type="ECO:0000313" key="2">
    <source>
        <dbReference type="Proteomes" id="UP000010433"/>
    </source>
</evidence>
<dbReference type="Proteomes" id="UP000010433">
    <property type="component" value="Unassembled WGS sequence"/>
</dbReference>
<evidence type="ECO:0000313" key="1">
    <source>
        <dbReference type="EMBL" id="EKX96209.1"/>
    </source>
</evidence>
<comment type="caution">
    <text evidence="1">The sequence shown here is derived from an EMBL/GenBank/DDBJ whole genome shotgun (WGS) entry which is preliminary data.</text>
</comment>
<accession>L1MYX5</accession>
<name>L1MYX5_9BACT</name>
<dbReference type="PATRIC" id="fig|1127699.3.peg.2252"/>
<reference evidence="1 2" key="1">
    <citation type="submission" date="2012-05" db="EMBL/GenBank/DDBJ databases">
        <authorList>
            <person name="Weinstock G."/>
            <person name="Sodergren E."/>
            <person name="Lobos E.A."/>
            <person name="Fulton L."/>
            <person name="Fulton R."/>
            <person name="Courtney L."/>
            <person name="Fronick C."/>
            <person name="O'Laughlin M."/>
            <person name="Godfrey J."/>
            <person name="Wilson R.M."/>
            <person name="Miner T."/>
            <person name="Farmer C."/>
            <person name="Delehaunty K."/>
            <person name="Cordes M."/>
            <person name="Minx P."/>
            <person name="Tomlinson C."/>
            <person name="Chen J."/>
            <person name="Wollam A."/>
            <person name="Pepin K.H."/>
            <person name="Bhonagiri V."/>
            <person name="Zhang X."/>
            <person name="Suruliraj S."/>
            <person name="Warren W."/>
            <person name="Mitreva M."/>
            <person name="Mardis E.R."/>
            <person name="Wilson R.K."/>
        </authorList>
    </citation>
    <scope>NUCLEOTIDE SEQUENCE [LARGE SCALE GENOMIC DNA]</scope>
    <source>
        <strain evidence="1 2">F0055</strain>
    </source>
</reference>
<dbReference type="HOGENOM" id="CLU_3237839_0_0_10"/>
<dbReference type="EMBL" id="AMEP01000163">
    <property type="protein sequence ID" value="EKX96209.1"/>
    <property type="molecule type" value="Genomic_DNA"/>
</dbReference>
<keyword evidence="2" id="KW-1185">Reference proteome</keyword>